<dbReference type="GO" id="GO:0006865">
    <property type="term" value="P:amino acid transport"/>
    <property type="evidence" value="ECO:0007669"/>
    <property type="project" value="TreeGrafter"/>
</dbReference>
<dbReference type="SMART" id="SM00062">
    <property type="entry name" value="PBPb"/>
    <property type="match status" value="1"/>
</dbReference>
<comment type="similarity">
    <text evidence="1">Belongs to the bacterial solute-binding protein 3 family.</text>
</comment>
<sequence length="283" mass="30361">MRLFSAALLVGLATTGGAMAQTIDRILERNELRLGYRVDAPPLSFQTTDGQPGGFTPQVCVQVAHGIVQALGAESLNVQMVPVDATDRFNKVASGEIDLLCGAASITLERRKVVDFSIPVYVDGAAVLMPSDKPTSFGDDLRANTEMPVGVRQGTTTEAQLQVFMEANKIDREIAPFADHQSAIVAMEEGEIGAYVADQSILVGLWLSSPQKNALMVSPNLLTMEKQGLAMARGDADFRLMVDGILSNMYRNGVLVELLEQSIPGLEPGQALKAMMLIAPEVE</sequence>
<protein>
    <submittedName>
        <fullName evidence="6">Glutamate/aspartate transport system substrate-binding protein</fullName>
    </submittedName>
</protein>
<evidence type="ECO:0000256" key="4">
    <source>
        <dbReference type="SAM" id="SignalP"/>
    </source>
</evidence>
<evidence type="ECO:0000256" key="1">
    <source>
        <dbReference type="ARBA" id="ARBA00010333"/>
    </source>
</evidence>
<dbReference type="SUPFAM" id="SSF53850">
    <property type="entry name" value="Periplasmic binding protein-like II"/>
    <property type="match status" value="1"/>
</dbReference>
<keyword evidence="3 4" id="KW-0732">Signal</keyword>
<dbReference type="EMBL" id="FOSZ01000004">
    <property type="protein sequence ID" value="SFL06279.1"/>
    <property type="molecule type" value="Genomic_DNA"/>
</dbReference>
<reference evidence="7" key="1">
    <citation type="submission" date="2016-10" db="EMBL/GenBank/DDBJ databases">
        <authorList>
            <person name="Varghese N."/>
            <person name="Submissions S."/>
        </authorList>
    </citation>
    <scope>NUCLEOTIDE SEQUENCE [LARGE SCALE GENOMIC DNA]</scope>
    <source>
        <strain evidence="7">DSM 28453</strain>
    </source>
</reference>
<accession>A0A1I4ELV8</accession>
<organism evidence="6 7">
    <name type="scientific">Shimia haliotis</name>
    <dbReference type="NCBI Taxonomy" id="1280847"/>
    <lineage>
        <taxon>Bacteria</taxon>
        <taxon>Pseudomonadati</taxon>
        <taxon>Pseudomonadota</taxon>
        <taxon>Alphaproteobacteria</taxon>
        <taxon>Rhodobacterales</taxon>
        <taxon>Roseobacteraceae</taxon>
    </lineage>
</organism>
<gene>
    <name evidence="6" type="ORF">SAMN04488036_104352</name>
</gene>
<dbReference type="InterPro" id="IPR051455">
    <property type="entry name" value="Bact_solute-bind_prot3"/>
</dbReference>
<dbReference type="CDD" id="cd13688">
    <property type="entry name" value="PBP2_GltI_DEBP"/>
    <property type="match status" value="1"/>
</dbReference>
<dbReference type="GO" id="GO:0005576">
    <property type="term" value="C:extracellular region"/>
    <property type="evidence" value="ECO:0007669"/>
    <property type="project" value="TreeGrafter"/>
</dbReference>
<dbReference type="Gene3D" id="3.40.190.10">
    <property type="entry name" value="Periplasmic binding protein-like II"/>
    <property type="match status" value="2"/>
</dbReference>
<dbReference type="PANTHER" id="PTHR30085">
    <property type="entry name" value="AMINO ACID ABC TRANSPORTER PERMEASE"/>
    <property type="match status" value="1"/>
</dbReference>
<evidence type="ECO:0000313" key="6">
    <source>
        <dbReference type="EMBL" id="SFL06279.1"/>
    </source>
</evidence>
<dbReference type="Proteomes" id="UP000198851">
    <property type="component" value="Unassembled WGS sequence"/>
</dbReference>
<feature type="chain" id="PRO_5011476088" evidence="4">
    <location>
        <begin position="21"/>
        <end position="283"/>
    </location>
</feature>
<feature type="signal peptide" evidence="4">
    <location>
        <begin position="1"/>
        <end position="20"/>
    </location>
</feature>
<evidence type="ECO:0000259" key="5">
    <source>
        <dbReference type="SMART" id="SM00062"/>
    </source>
</evidence>
<dbReference type="Pfam" id="PF00497">
    <property type="entry name" value="SBP_bac_3"/>
    <property type="match status" value="1"/>
</dbReference>
<dbReference type="InterPro" id="IPR001638">
    <property type="entry name" value="Solute-binding_3/MltF_N"/>
</dbReference>
<dbReference type="OrthoDB" id="7240770at2"/>
<dbReference type="PANTHER" id="PTHR30085:SF6">
    <property type="entry name" value="ABC TRANSPORTER GLUTAMINE-BINDING PROTEIN GLNH"/>
    <property type="match status" value="1"/>
</dbReference>
<evidence type="ECO:0000313" key="7">
    <source>
        <dbReference type="Proteomes" id="UP000198851"/>
    </source>
</evidence>
<evidence type="ECO:0000256" key="2">
    <source>
        <dbReference type="ARBA" id="ARBA00022448"/>
    </source>
</evidence>
<feature type="domain" description="Solute-binding protein family 3/N-terminal" evidence="5">
    <location>
        <begin position="31"/>
        <end position="266"/>
    </location>
</feature>
<keyword evidence="7" id="KW-1185">Reference proteome</keyword>
<dbReference type="RefSeq" id="WP_093324079.1">
    <property type="nucleotide sequence ID" value="NZ_FOSZ01000004.1"/>
</dbReference>
<name>A0A1I4ELV8_9RHOB</name>
<keyword evidence="2" id="KW-0813">Transport</keyword>
<dbReference type="AlphaFoldDB" id="A0A1I4ELV8"/>
<dbReference type="GO" id="GO:0030288">
    <property type="term" value="C:outer membrane-bounded periplasmic space"/>
    <property type="evidence" value="ECO:0007669"/>
    <property type="project" value="TreeGrafter"/>
</dbReference>
<evidence type="ECO:0000256" key="3">
    <source>
        <dbReference type="ARBA" id="ARBA00022729"/>
    </source>
</evidence>
<proteinExistence type="inferred from homology"/>
<dbReference type="STRING" id="1280847.SAMN04488036_104352"/>